<reference evidence="2" key="1">
    <citation type="journal article" date="2016" name="Genome Announc.">
        <title>Complete Genome Sequence of Geobacillus thermoglucosidasius NCIMB 11955, the Progenitor of a Bioethanol Production Strain.</title>
        <authorList>
            <person name="Sheng L."/>
            <person name="Zhang Y."/>
            <person name="Minton N.P."/>
        </authorList>
    </citation>
    <scope>NUCLEOTIDE SEQUENCE [LARGE SCALE GENOMIC DNA]</scope>
    <source>
        <strain evidence="2">NCIMB 11955</strain>
    </source>
</reference>
<gene>
    <name evidence="1" type="ORF">BCV53_07585</name>
</gene>
<accession>A0AAN1D6G2</accession>
<name>A0AAN1D6G2_PARTM</name>
<evidence type="ECO:0000313" key="1">
    <source>
        <dbReference type="EMBL" id="ANZ29955.1"/>
    </source>
</evidence>
<dbReference type="AlphaFoldDB" id="A0AAN1D6G2"/>
<dbReference type="Proteomes" id="UP000093052">
    <property type="component" value="Chromosome"/>
</dbReference>
<keyword evidence="2" id="KW-1185">Reference proteome</keyword>
<sequence length="114" mass="13108">MSKKHRPFLPVKINKVCAKKAVSAYLFVYVASRNVSAAMHIATEKADDGKTKHRHIAWPYAALRQRATSGGWRFPPPYAMHKRITPGTIQKNFFKKYLTKIRLIHIIKNVFNST</sequence>
<protein>
    <submittedName>
        <fullName evidence="1">Uncharacterized protein</fullName>
    </submittedName>
</protein>
<evidence type="ECO:0000313" key="2">
    <source>
        <dbReference type="Proteomes" id="UP000093052"/>
    </source>
</evidence>
<organism evidence="1 2">
    <name type="scientific">Parageobacillus thermoglucosidasius</name>
    <name type="common">Geobacillus thermoglucosidasius</name>
    <dbReference type="NCBI Taxonomy" id="1426"/>
    <lineage>
        <taxon>Bacteria</taxon>
        <taxon>Bacillati</taxon>
        <taxon>Bacillota</taxon>
        <taxon>Bacilli</taxon>
        <taxon>Bacillales</taxon>
        <taxon>Anoxybacillaceae</taxon>
        <taxon>Parageobacillus</taxon>
    </lineage>
</organism>
<dbReference type="EMBL" id="CP016622">
    <property type="protein sequence ID" value="ANZ29955.1"/>
    <property type="molecule type" value="Genomic_DNA"/>
</dbReference>
<proteinExistence type="predicted"/>